<dbReference type="InterPro" id="IPR052214">
    <property type="entry name" value="DAG_Lipase-Related"/>
</dbReference>
<sequence>MDIYGKINHLPDIFNYNKKLIYMDKQYEIESEFELNIPNVHEIHLGYFQILFYKKKLFYEKILGFSEIRNNALNKRMKVKIINPKYINHYQCFIDNGIIGEFELEIKRKTVQNNKIVKRDIGQRIFGLFQWPERLFNLKRKIDELFKGSVSCRINGLQGLFILERLEEKLQQKRIDTFRNISGDMDSLERISKESLGSSFMSKCLDLDDMDILDLSVELSNGYELKDLDFYQECLKNFRYSISTYNINFLKIFSIKKIKEVKIDDKARRTVIEYTGIEPDNLLCVELHKTFPHVMFIDEKKLIISFRGTETASDAMNDLDCDYVNFLTGYAHKGLKNLAEKFLDENLTKIKNILISNKLDKVFLTGQSMGGAMAILVSLYFHQKENINFETVAFSPPPVVSRNLAKEYKNITIYILGDDIIPRLSYGSVLDLKYLCSSLGNSGKLIYKNNLEEISEYVDNTKKYLKIKDIHPKLYHPGKIYHLNLYKNDKKLSLFQKINIFTEEGSFLLAKKVEKEHFDEIIVKKSFFTHHTISTMVKGLLKTVKAIESINEKNEEN</sequence>
<dbReference type="GO" id="GO:0005886">
    <property type="term" value="C:plasma membrane"/>
    <property type="evidence" value="ECO:0007669"/>
    <property type="project" value="UniProtKB-SubCell"/>
</dbReference>
<protein>
    <recommendedName>
        <fullName evidence="14">sn-1-specific diacylglycerol lipase</fullName>
        <ecNumber evidence="14">3.1.1.116</ecNumber>
    </recommendedName>
</protein>
<evidence type="ECO:0000256" key="4">
    <source>
        <dbReference type="ARBA" id="ARBA00022553"/>
    </source>
</evidence>
<comment type="cofactor">
    <cofactor evidence="1">
        <name>Ca(2+)</name>
        <dbReference type="ChEBI" id="CHEBI:29108"/>
    </cofactor>
</comment>
<evidence type="ECO:0000256" key="9">
    <source>
        <dbReference type="ARBA" id="ARBA00022963"/>
    </source>
</evidence>
<evidence type="ECO:0000256" key="11">
    <source>
        <dbReference type="ARBA" id="ARBA00023098"/>
    </source>
</evidence>
<keyword evidence="17" id="KW-1185">Reference proteome</keyword>
<comment type="subcellular location">
    <subcellularLocation>
        <location evidence="2">Cell membrane</location>
        <topology evidence="2">Multi-pass membrane protein</topology>
    </subcellularLocation>
</comment>
<dbReference type="GO" id="GO:0016298">
    <property type="term" value="F:lipase activity"/>
    <property type="evidence" value="ECO:0007669"/>
    <property type="project" value="TreeGrafter"/>
</dbReference>
<organism evidence="16 17">
    <name type="scientific">Spraguea lophii (strain 42_110)</name>
    <name type="common">Microsporidian parasite</name>
    <dbReference type="NCBI Taxonomy" id="1358809"/>
    <lineage>
        <taxon>Eukaryota</taxon>
        <taxon>Fungi</taxon>
        <taxon>Fungi incertae sedis</taxon>
        <taxon>Microsporidia</taxon>
        <taxon>Spragueidae</taxon>
        <taxon>Spraguea</taxon>
    </lineage>
</organism>
<keyword evidence="3" id="KW-1003">Cell membrane</keyword>
<evidence type="ECO:0000256" key="5">
    <source>
        <dbReference type="ARBA" id="ARBA00022692"/>
    </source>
</evidence>
<keyword evidence="7" id="KW-0378">Hydrolase</keyword>
<evidence type="ECO:0000256" key="10">
    <source>
        <dbReference type="ARBA" id="ARBA00022989"/>
    </source>
</evidence>
<evidence type="ECO:0000313" key="16">
    <source>
        <dbReference type="EMBL" id="EPR79387.1"/>
    </source>
</evidence>
<dbReference type="AlphaFoldDB" id="S7WC74"/>
<reference evidence="17" key="1">
    <citation type="journal article" date="2013" name="PLoS Genet.">
        <title>The genome of Spraguea lophii and the basis of host-microsporidian interactions.</title>
        <authorList>
            <person name="Campbell S.E."/>
            <person name="Williams T.A."/>
            <person name="Yousuf A."/>
            <person name="Soanes D.M."/>
            <person name="Paszkiewicz K.H."/>
            <person name="Williams B.A.P."/>
        </authorList>
    </citation>
    <scope>NUCLEOTIDE SEQUENCE [LARGE SCALE GENOMIC DNA]</scope>
    <source>
        <strain evidence="17">42_110</strain>
    </source>
</reference>
<comment type="caution">
    <text evidence="16">The sequence shown here is derived from an EMBL/GenBank/DDBJ whole genome shotgun (WGS) entry which is preliminary data.</text>
</comment>
<keyword evidence="4" id="KW-0597">Phosphoprotein</keyword>
<dbReference type="PANTHER" id="PTHR45792:SF7">
    <property type="entry name" value="PUTATIVE (AFU_ORTHOLOGUE AFUA_6G02710)-RELATED"/>
    <property type="match status" value="1"/>
</dbReference>
<dbReference type="GO" id="GO:0046872">
    <property type="term" value="F:metal ion binding"/>
    <property type="evidence" value="ECO:0007669"/>
    <property type="project" value="UniProtKB-KW"/>
</dbReference>
<evidence type="ECO:0000256" key="12">
    <source>
        <dbReference type="ARBA" id="ARBA00023136"/>
    </source>
</evidence>
<accession>S7WC74</accession>
<dbReference type="PANTHER" id="PTHR45792">
    <property type="entry name" value="DIACYLGLYCEROL LIPASE HOMOLOG-RELATED"/>
    <property type="match status" value="1"/>
</dbReference>
<name>S7WC74_SPRLO</name>
<dbReference type="InParanoid" id="S7WC74"/>
<keyword evidence="10" id="KW-1133">Transmembrane helix</keyword>
<keyword evidence="11" id="KW-0443">Lipid metabolism</keyword>
<evidence type="ECO:0000256" key="8">
    <source>
        <dbReference type="ARBA" id="ARBA00022837"/>
    </source>
</evidence>
<evidence type="ECO:0000256" key="6">
    <source>
        <dbReference type="ARBA" id="ARBA00022723"/>
    </source>
</evidence>
<evidence type="ECO:0000256" key="1">
    <source>
        <dbReference type="ARBA" id="ARBA00001913"/>
    </source>
</evidence>
<dbReference type="Gene3D" id="3.40.50.1820">
    <property type="entry name" value="alpha/beta hydrolase"/>
    <property type="match status" value="1"/>
</dbReference>
<evidence type="ECO:0000256" key="13">
    <source>
        <dbReference type="ARBA" id="ARBA00024531"/>
    </source>
</evidence>
<keyword evidence="8" id="KW-0106">Calcium</keyword>
<evidence type="ECO:0000313" key="17">
    <source>
        <dbReference type="Proteomes" id="UP000014978"/>
    </source>
</evidence>
<dbReference type="GO" id="GO:0046340">
    <property type="term" value="P:diacylglycerol catabolic process"/>
    <property type="evidence" value="ECO:0007669"/>
    <property type="project" value="TreeGrafter"/>
</dbReference>
<dbReference type="EC" id="3.1.1.116" evidence="14"/>
<keyword evidence="9" id="KW-0442">Lipid degradation</keyword>
<dbReference type="CDD" id="cd00519">
    <property type="entry name" value="Lipase_3"/>
    <property type="match status" value="1"/>
</dbReference>
<evidence type="ECO:0000256" key="14">
    <source>
        <dbReference type="ARBA" id="ARBA00026104"/>
    </source>
</evidence>
<dbReference type="Pfam" id="PF01764">
    <property type="entry name" value="Lipase_3"/>
    <property type="match status" value="1"/>
</dbReference>
<dbReference type="HOGENOM" id="CLU_025519_0_0_1"/>
<dbReference type="InterPro" id="IPR029058">
    <property type="entry name" value="AB_hydrolase_fold"/>
</dbReference>
<evidence type="ECO:0000256" key="7">
    <source>
        <dbReference type="ARBA" id="ARBA00022801"/>
    </source>
</evidence>
<dbReference type="OMA" id="MNTYITI"/>
<dbReference type="OrthoDB" id="2191741at2759"/>
<dbReference type="VEuPathDB" id="MicrosporidiaDB:SLOPH_1327"/>
<comment type="catalytic activity">
    <reaction evidence="13">
        <text>a 1,2-diacyl-sn-glycerol + H2O = a 2-acylglycerol + a fatty acid + H(+)</text>
        <dbReference type="Rhea" id="RHEA:33275"/>
        <dbReference type="ChEBI" id="CHEBI:15377"/>
        <dbReference type="ChEBI" id="CHEBI:15378"/>
        <dbReference type="ChEBI" id="CHEBI:17389"/>
        <dbReference type="ChEBI" id="CHEBI:17815"/>
        <dbReference type="ChEBI" id="CHEBI:28868"/>
        <dbReference type="EC" id="3.1.1.116"/>
    </reaction>
    <physiologicalReaction direction="left-to-right" evidence="13">
        <dbReference type="Rhea" id="RHEA:33276"/>
    </physiologicalReaction>
</comment>
<evidence type="ECO:0000256" key="3">
    <source>
        <dbReference type="ARBA" id="ARBA00022475"/>
    </source>
</evidence>
<dbReference type="Proteomes" id="UP000014978">
    <property type="component" value="Unassembled WGS sequence"/>
</dbReference>
<dbReference type="GO" id="GO:0019369">
    <property type="term" value="P:arachidonate metabolic process"/>
    <property type="evidence" value="ECO:0007669"/>
    <property type="project" value="TreeGrafter"/>
</dbReference>
<evidence type="ECO:0000259" key="15">
    <source>
        <dbReference type="Pfam" id="PF01764"/>
    </source>
</evidence>
<dbReference type="SUPFAM" id="SSF53474">
    <property type="entry name" value="alpha/beta-Hydrolases"/>
    <property type="match status" value="1"/>
</dbReference>
<proteinExistence type="predicted"/>
<evidence type="ECO:0000256" key="2">
    <source>
        <dbReference type="ARBA" id="ARBA00004651"/>
    </source>
</evidence>
<keyword evidence="5" id="KW-0812">Transmembrane</keyword>
<dbReference type="InterPro" id="IPR002921">
    <property type="entry name" value="Fungal_lipase-type"/>
</dbReference>
<keyword evidence="6" id="KW-0479">Metal-binding</keyword>
<feature type="domain" description="Fungal lipase-type" evidence="15">
    <location>
        <begin position="303"/>
        <end position="426"/>
    </location>
</feature>
<dbReference type="EMBL" id="ATCN01000275">
    <property type="protein sequence ID" value="EPR79387.1"/>
    <property type="molecule type" value="Genomic_DNA"/>
</dbReference>
<keyword evidence="12" id="KW-0472">Membrane</keyword>
<gene>
    <name evidence="16" type="ORF">SLOPH_1327</name>
</gene>